<dbReference type="EMBL" id="SORO01000005">
    <property type="protein sequence ID" value="TDY66760.1"/>
    <property type="molecule type" value="Genomic_DNA"/>
</dbReference>
<evidence type="ECO:0000313" key="2">
    <source>
        <dbReference type="Proteomes" id="UP000294684"/>
    </source>
</evidence>
<dbReference type="Proteomes" id="UP000294684">
    <property type="component" value="Unassembled WGS sequence"/>
</dbReference>
<gene>
    <name evidence="1" type="ORF">CLV96_3870</name>
</gene>
<protein>
    <submittedName>
        <fullName evidence="1">Uncharacterized protein</fullName>
    </submittedName>
</protein>
<keyword evidence="2" id="KW-1185">Reference proteome</keyword>
<evidence type="ECO:0000313" key="1">
    <source>
        <dbReference type="EMBL" id="TDY66760.1"/>
    </source>
</evidence>
<organism evidence="1 2">
    <name type="scientific">Leptospira meyeri</name>
    <dbReference type="NCBI Taxonomy" id="29508"/>
    <lineage>
        <taxon>Bacteria</taxon>
        <taxon>Pseudomonadati</taxon>
        <taxon>Spirochaetota</taxon>
        <taxon>Spirochaetia</taxon>
        <taxon>Leptospirales</taxon>
        <taxon>Leptospiraceae</taxon>
        <taxon>Leptospira</taxon>
    </lineage>
</organism>
<comment type="caution">
    <text evidence="1">The sequence shown here is derived from an EMBL/GenBank/DDBJ whole genome shotgun (WGS) entry which is preliminary data.</text>
</comment>
<proteinExistence type="predicted"/>
<sequence length="127" mass="14782">MRWRAKKRFLQTAKESRNFKQMKKIGEQLMKQYILLPILVFLFPLAVFSDKQKGNRPIDFSKEEPVHPFYESYGGNGNMNCKEKQECMSNCTSSVYVYTNRGKSLESARQGCIADCNRIVCLPENKK</sequence>
<dbReference type="AlphaFoldDB" id="A0A4R8MN57"/>
<name>A0A4R8MN57_LEPME</name>
<accession>A0A4R8MN57</accession>
<reference evidence="1 2" key="1">
    <citation type="submission" date="2019-03" db="EMBL/GenBank/DDBJ databases">
        <title>Genomic Encyclopedia of Archaeal and Bacterial Type Strains, Phase II (KMG-II): from individual species to whole genera.</title>
        <authorList>
            <person name="Goeker M."/>
        </authorList>
    </citation>
    <scope>NUCLEOTIDE SEQUENCE [LARGE SCALE GENOMIC DNA]</scope>
    <source>
        <strain evidence="1 2">DSM 21537</strain>
    </source>
</reference>